<accession>A0A2H0UNT0</accession>
<protein>
    <recommendedName>
        <fullName evidence="3">SsrA-binding protein</fullName>
    </recommendedName>
    <alternativeName>
        <fullName evidence="3">Small protein B</fullName>
    </alternativeName>
</protein>
<evidence type="ECO:0000256" key="3">
    <source>
        <dbReference type="HAMAP-Rule" id="MF_00023"/>
    </source>
</evidence>
<reference evidence="5" key="1">
    <citation type="submission" date="2017-09" db="EMBL/GenBank/DDBJ databases">
        <title>Depth-based differentiation of microbial function through sediment-hosted aquifers and enrichment of novel symbionts in the deep terrestrial subsurface.</title>
        <authorList>
            <person name="Probst A.J."/>
            <person name="Ladd B."/>
            <person name="Jarett J.K."/>
            <person name="Geller-Mcgrath D.E."/>
            <person name="Sieber C.M.K."/>
            <person name="Emerson J.B."/>
            <person name="Anantharaman K."/>
            <person name="Thomas B.C."/>
            <person name="Malmstrom R."/>
            <person name="Stieglmeier M."/>
            <person name="Klingl A."/>
            <person name="Woyke T."/>
            <person name="Ryan C.M."/>
            <person name="Banfield J.F."/>
        </authorList>
    </citation>
    <scope>NUCLEOTIDE SEQUENCE [LARGE SCALE GENOMIC DNA]</scope>
</reference>
<dbReference type="GO" id="GO:0070930">
    <property type="term" value="P:trans-translation-dependent protein tagging"/>
    <property type="evidence" value="ECO:0007669"/>
    <property type="project" value="TreeGrafter"/>
</dbReference>
<comment type="function">
    <text evidence="3">Required for rescue of stalled ribosomes mediated by trans-translation. Binds to transfer-messenger RNA (tmRNA), required for stable association of tmRNA with ribosomes. tmRNA and SmpB together mimic tRNA shape, replacing the anticodon stem-loop with SmpB. tmRNA is encoded by the ssrA gene; the 2 termini fold to resemble tRNA(Ala) and it encodes a 'tag peptide', a short internal open reading frame. During trans-translation Ala-aminoacylated tmRNA acts like a tRNA, entering the A-site of stalled ribosomes, displacing the stalled mRNA. The ribosome then switches to translate the ORF on the tmRNA; the nascent peptide is terminated with the 'tag peptide' encoded by the tmRNA and targeted for degradation. The ribosome is freed to recommence translation, which seems to be the essential function of trans-translation.</text>
</comment>
<dbReference type="AlphaFoldDB" id="A0A2H0UNT0"/>
<evidence type="ECO:0000256" key="2">
    <source>
        <dbReference type="ARBA" id="ARBA00022884"/>
    </source>
</evidence>
<dbReference type="EMBL" id="PFBD01000008">
    <property type="protein sequence ID" value="PIR87306.1"/>
    <property type="molecule type" value="Genomic_DNA"/>
</dbReference>
<dbReference type="HAMAP" id="MF_00023">
    <property type="entry name" value="SmpB"/>
    <property type="match status" value="1"/>
</dbReference>
<keyword evidence="1 3" id="KW-0963">Cytoplasm</keyword>
<dbReference type="InterPro" id="IPR020081">
    <property type="entry name" value="SsrA-bd_prot_CS"/>
</dbReference>
<dbReference type="PANTHER" id="PTHR30308:SF2">
    <property type="entry name" value="SSRA-BINDING PROTEIN"/>
    <property type="match status" value="1"/>
</dbReference>
<dbReference type="PROSITE" id="PS01317">
    <property type="entry name" value="SSRP"/>
    <property type="match status" value="1"/>
</dbReference>
<dbReference type="Pfam" id="PF01668">
    <property type="entry name" value="SmpB"/>
    <property type="match status" value="1"/>
</dbReference>
<comment type="similarity">
    <text evidence="3">Belongs to the SmpB family.</text>
</comment>
<evidence type="ECO:0000313" key="5">
    <source>
        <dbReference type="Proteomes" id="UP000229526"/>
    </source>
</evidence>
<dbReference type="GO" id="GO:0005829">
    <property type="term" value="C:cytosol"/>
    <property type="evidence" value="ECO:0007669"/>
    <property type="project" value="TreeGrafter"/>
</dbReference>
<dbReference type="SUPFAM" id="SSF74982">
    <property type="entry name" value="Small protein B (SmpB)"/>
    <property type="match status" value="1"/>
</dbReference>
<dbReference type="Gene3D" id="2.40.280.10">
    <property type="match status" value="1"/>
</dbReference>
<dbReference type="GO" id="GO:0003723">
    <property type="term" value="F:RNA binding"/>
    <property type="evidence" value="ECO:0007669"/>
    <property type="project" value="UniProtKB-UniRule"/>
</dbReference>
<dbReference type="Proteomes" id="UP000229526">
    <property type="component" value="Unassembled WGS sequence"/>
</dbReference>
<gene>
    <name evidence="3" type="primary">smpB</name>
    <name evidence="4" type="ORF">COU11_00975</name>
</gene>
<organism evidence="4 5">
    <name type="scientific">Candidatus Harrisonbacteria bacterium CG10_big_fil_rev_8_21_14_0_10_49_15</name>
    <dbReference type="NCBI Taxonomy" id="1974587"/>
    <lineage>
        <taxon>Bacteria</taxon>
        <taxon>Candidatus Harrisoniibacteriota</taxon>
    </lineage>
</organism>
<sequence length="146" mass="16743">MAEPYAQNRKARHDYEILDRLEAGLVLLGHEVKSIQQGKINIAGAVIKFSGGRPILRGADIAPYQVKNMPVSYDPLRDRQLLLKQHEIKKLWQSAEEDKLTIVPLSVYNKNHLIKLELGIARPLKKGDKREALKAKSARREMRDRR</sequence>
<evidence type="ECO:0000313" key="4">
    <source>
        <dbReference type="EMBL" id="PIR87306.1"/>
    </source>
</evidence>
<name>A0A2H0UNT0_9BACT</name>
<dbReference type="NCBIfam" id="NF003843">
    <property type="entry name" value="PRK05422.1"/>
    <property type="match status" value="1"/>
</dbReference>
<dbReference type="InterPro" id="IPR000037">
    <property type="entry name" value="SsrA-bd_prot"/>
</dbReference>
<proteinExistence type="inferred from homology"/>
<comment type="caution">
    <text evidence="4">The sequence shown here is derived from an EMBL/GenBank/DDBJ whole genome shotgun (WGS) entry which is preliminary data.</text>
</comment>
<dbReference type="GO" id="GO:0070929">
    <property type="term" value="P:trans-translation"/>
    <property type="evidence" value="ECO:0007669"/>
    <property type="project" value="UniProtKB-UniRule"/>
</dbReference>
<dbReference type="PANTHER" id="PTHR30308">
    <property type="entry name" value="TMRNA-BINDING COMPONENT OF TRANS-TRANSLATION TAGGING COMPLEX"/>
    <property type="match status" value="1"/>
</dbReference>
<dbReference type="CDD" id="cd09294">
    <property type="entry name" value="SmpB"/>
    <property type="match status" value="1"/>
</dbReference>
<evidence type="ECO:0000256" key="1">
    <source>
        <dbReference type="ARBA" id="ARBA00022490"/>
    </source>
</evidence>
<dbReference type="NCBIfam" id="TIGR00086">
    <property type="entry name" value="smpB"/>
    <property type="match status" value="1"/>
</dbReference>
<keyword evidence="2 3" id="KW-0694">RNA-binding</keyword>
<comment type="subcellular location">
    <subcellularLocation>
        <location evidence="3">Cytoplasm</location>
    </subcellularLocation>
    <text evidence="3">The tmRNA-SmpB complex associates with stalled 70S ribosomes.</text>
</comment>
<dbReference type="InterPro" id="IPR023620">
    <property type="entry name" value="SmpB"/>
</dbReference>